<evidence type="ECO:0000256" key="13">
    <source>
        <dbReference type="ARBA" id="ARBA00041808"/>
    </source>
</evidence>
<comment type="subcellular location">
    <subcellularLocation>
        <location evidence="2">Secreted</location>
    </subcellularLocation>
</comment>
<evidence type="ECO:0000259" key="14">
    <source>
        <dbReference type="SMART" id="SM01217"/>
    </source>
</evidence>
<evidence type="ECO:0000256" key="1">
    <source>
        <dbReference type="ARBA" id="ARBA00000448"/>
    </source>
</evidence>
<reference evidence="15" key="1">
    <citation type="submission" date="2023-10" db="EMBL/GenBank/DDBJ databases">
        <authorList>
            <person name="Chen Y."/>
            <person name="Shah S."/>
            <person name="Dougan E. K."/>
            <person name="Thang M."/>
            <person name="Chan C."/>
        </authorList>
    </citation>
    <scope>NUCLEOTIDE SEQUENCE [LARGE SCALE GENOMIC DNA]</scope>
</reference>
<dbReference type="Proteomes" id="UP001189429">
    <property type="component" value="Unassembled WGS sequence"/>
</dbReference>
<evidence type="ECO:0000256" key="5">
    <source>
        <dbReference type="ARBA" id="ARBA00022525"/>
    </source>
</evidence>
<dbReference type="InterPro" id="IPR002772">
    <property type="entry name" value="Glyco_hydro_3_C"/>
</dbReference>
<comment type="caution">
    <text evidence="15">The sequence shown here is derived from an EMBL/GenBank/DDBJ whole genome shotgun (WGS) entry which is preliminary data.</text>
</comment>
<dbReference type="PANTHER" id="PTHR42715">
    <property type="entry name" value="BETA-GLUCOSIDASE"/>
    <property type="match status" value="1"/>
</dbReference>
<evidence type="ECO:0000256" key="3">
    <source>
        <dbReference type="ARBA" id="ARBA00005336"/>
    </source>
</evidence>
<keyword evidence="16" id="KW-1185">Reference proteome</keyword>
<evidence type="ECO:0000256" key="2">
    <source>
        <dbReference type="ARBA" id="ARBA00004613"/>
    </source>
</evidence>
<dbReference type="Gene3D" id="3.40.50.1700">
    <property type="entry name" value="Glycoside hydrolase family 3 C-terminal domain"/>
    <property type="match status" value="1"/>
</dbReference>
<dbReference type="InterPro" id="IPR050288">
    <property type="entry name" value="Cellulose_deg_GH3"/>
</dbReference>
<dbReference type="Gene3D" id="2.60.40.10">
    <property type="entry name" value="Immunoglobulins"/>
    <property type="match status" value="1"/>
</dbReference>
<comment type="similarity">
    <text evidence="3">Belongs to the glycosyl hydrolase 3 family.</text>
</comment>
<keyword evidence="7" id="KW-0378">Hydrolase</keyword>
<evidence type="ECO:0000256" key="10">
    <source>
        <dbReference type="ARBA" id="ARBA00039579"/>
    </source>
</evidence>
<name>A0ABN9QLQ9_9DINO</name>
<evidence type="ECO:0000256" key="8">
    <source>
        <dbReference type="ARBA" id="ARBA00023295"/>
    </source>
</evidence>
<dbReference type="InterPro" id="IPR026891">
    <property type="entry name" value="Fn3-like"/>
</dbReference>
<dbReference type="InterPro" id="IPR036881">
    <property type="entry name" value="Glyco_hydro_3_C_sf"/>
</dbReference>
<proteinExistence type="inferred from homology"/>
<gene>
    <name evidence="15" type="ORF">PCOR1329_LOCUS13045</name>
</gene>
<organism evidence="15 16">
    <name type="scientific">Prorocentrum cordatum</name>
    <dbReference type="NCBI Taxonomy" id="2364126"/>
    <lineage>
        <taxon>Eukaryota</taxon>
        <taxon>Sar</taxon>
        <taxon>Alveolata</taxon>
        <taxon>Dinophyceae</taxon>
        <taxon>Prorocentrales</taxon>
        <taxon>Prorocentraceae</taxon>
        <taxon>Prorocentrum</taxon>
    </lineage>
</organism>
<accession>A0ABN9QLQ9</accession>
<dbReference type="InterPro" id="IPR001764">
    <property type="entry name" value="Glyco_hydro_3_N"/>
</dbReference>
<protein>
    <recommendedName>
        <fullName evidence="10">Probable beta-glucosidase G</fullName>
        <ecNumber evidence="4">3.2.1.21</ecNumber>
    </recommendedName>
    <alternativeName>
        <fullName evidence="11">Beta-D-glucoside glucohydrolase G</fullName>
    </alternativeName>
    <alternativeName>
        <fullName evidence="12">Cellobiase G</fullName>
    </alternativeName>
    <alternativeName>
        <fullName evidence="13">Gentiobiase G</fullName>
    </alternativeName>
</protein>
<evidence type="ECO:0000256" key="9">
    <source>
        <dbReference type="ARBA" id="ARBA00024983"/>
    </source>
</evidence>
<dbReference type="EMBL" id="CAUYUJ010003833">
    <property type="protein sequence ID" value="CAK0807035.1"/>
    <property type="molecule type" value="Genomic_DNA"/>
</dbReference>
<comment type="function">
    <text evidence="9">Beta-glucosidases are one of a number of cellulolytic enzymes involved in the degradation of cellulosic biomass. Catalyzes the last step releasing glucose from the inhibitory cellobiose.</text>
</comment>
<dbReference type="Pfam" id="PF01915">
    <property type="entry name" value="Glyco_hydro_3_C"/>
    <property type="match status" value="1"/>
</dbReference>
<dbReference type="InterPro" id="IPR013783">
    <property type="entry name" value="Ig-like_fold"/>
</dbReference>
<evidence type="ECO:0000313" key="15">
    <source>
        <dbReference type="EMBL" id="CAK0807035.1"/>
    </source>
</evidence>
<dbReference type="PRINTS" id="PR00133">
    <property type="entry name" value="GLHYDRLASE3"/>
</dbReference>
<dbReference type="SMART" id="SM01217">
    <property type="entry name" value="Fn3_like"/>
    <property type="match status" value="1"/>
</dbReference>
<keyword evidence="8" id="KW-0326">Glycosidase</keyword>
<dbReference type="PANTHER" id="PTHR42715:SF12">
    <property type="entry name" value="BETA-GLUCOSIDASE G-RELATED"/>
    <property type="match status" value="1"/>
</dbReference>
<evidence type="ECO:0000256" key="6">
    <source>
        <dbReference type="ARBA" id="ARBA00022729"/>
    </source>
</evidence>
<sequence length="540" mass="56749">DPLLGYSLAQPIVQGIQGNHVLAVAKHWVLNNQETDRSSVDAVVDERTRHELYFPPFEGAVGAGVAAVMCSYNRVGGAWSCGNQETLRGELKGRLGFGGFVVSDWGATHGVDSARAGLDMEQPGAKFMGEALLAEARSGAVPEAVVDDSVRRLLQPMYQYGIFEHAGQWENLSKRSLDVTSPAHSALARRLAAAGAVLARNEGALPVPAAARRIAVIGAQALDPTVHGGGSGAVLPTYVVSPLHAIRERAAAAGATVAYDDGSDEQRAASVAAEADLVVVVVGDSSREGRDRPTLALPGSQDALVRAVAAAAGSRTVVACISPGAVLLPWAEEVSALLLLLMPGLEVGSALADLLWGEVNPSGRLPVTMPSRDNEVNFNAAMFPGVDGRSTYSERLLVGYRWYDAHGVAPRYPFGHGLSYTRFEYHGLAIDAAALVVNCSVANAGHRAGSEVAQLYLAFPARAASPPQQLRGFVKTRVLAPGESAEVSFRLRARDVSAYDPASREWAVVPGEFEARVGASSRDARLVGRFRLGAAGALVV</sequence>
<evidence type="ECO:0000256" key="7">
    <source>
        <dbReference type="ARBA" id="ARBA00022801"/>
    </source>
</evidence>
<feature type="domain" description="Fibronectin type III-like" evidence="14">
    <location>
        <begin position="451"/>
        <end position="521"/>
    </location>
</feature>
<dbReference type="SUPFAM" id="SSF52279">
    <property type="entry name" value="Beta-D-glucan exohydrolase, C-terminal domain"/>
    <property type="match status" value="1"/>
</dbReference>
<evidence type="ECO:0000256" key="12">
    <source>
        <dbReference type="ARBA" id="ARBA00041601"/>
    </source>
</evidence>
<dbReference type="InterPro" id="IPR017853">
    <property type="entry name" value="GH"/>
</dbReference>
<dbReference type="Pfam" id="PF00933">
    <property type="entry name" value="Glyco_hydro_3"/>
    <property type="match status" value="1"/>
</dbReference>
<evidence type="ECO:0000313" key="16">
    <source>
        <dbReference type="Proteomes" id="UP001189429"/>
    </source>
</evidence>
<feature type="non-terminal residue" evidence="15">
    <location>
        <position position="1"/>
    </location>
</feature>
<dbReference type="SUPFAM" id="SSF51445">
    <property type="entry name" value="(Trans)glycosidases"/>
    <property type="match status" value="1"/>
</dbReference>
<dbReference type="EC" id="3.2.1.21" evidence="4"/>
<keyword evidence="6" id="KW-0732">Signal</keyword>
<dbReference type="Gene3D" id="3.20.20.300">
    <property type="entry name" value="Glycoside hydrolase, family 3, N-terminal domain"/>
    <property type="match status" value="1"/>
</dbReference>
<dbReference type="Pfam" id="PF14310">
    <property type="entry name" value="Fn3-like"/>
    <property type="match status" value="1"/>
</dbReference>
<evidence type="ECO:0000256" key="4">
    <source>
        <dbReference type="ARBA" id="ARBA00012744"/>
    </source>
</evidence>
<comment type="catalytic activity">
    <reaction evidence="1">
        <text>Hydrolysis of terminal, non-reducing beta-D-glucosyl residues with release of beta-D-glucose.</text>
        <dbReference type="EC" id="3.2.1.21"/>
    </reaction>
</comment>
<dbReference type="InterPro" id="IPR036962">
    <property type="entry name" value="Glyco_hydro_3_N_sf"/>
</dbReference>
<keyword evidence="5" id="KW-0964">Secreted</keyword>
<evidence type="ECO:0000256" key="11">
    <source>
        <dbReference type="ARBA" id="ARBA00041276"/>
    </source>
</evidence>